<keyword evidence="3" id="KW-1185">Reference proteome</keyword>
<organism evidence="2 3">
    <name type="scientific">Anaerobaca lacustris</name>
    <dbReference type="NCBI Taxonomy" id="3044600"/>
    <lineage>
        <taxon>Bacteria</taxon>
        <taxon>Pseudomonadati</taxon>
        <taxon>Planctomycetota</taxon>
        <taxon>Phycisphaerae</taxon>
        <taxon>Sedimentisphaerales</taxon>
        <taxon>Anaerobacaceae</taxon>
        <taxon>Anaerobaca</taxon>
    </lineage>
</organism>
<gene>
    <name evidence="2" type="ORF">QJ522_10900</name>
</gene>
<dbReference type="GO" id="GO:0016787">
    <property type="term" value="F:hydrolase activity"/>
    <property type="evidence" value="ECO:0007669"/>
    <property type="project" value="InterPro"/>
</dbReference>
<dbReference type="PROSITE" id="PS51257">
    <property type="entry name" value="PROKAR_LIPOPROTEIN"/>
    <property type="match status" value="1"/>
</dbReference>
<evidence type="ECO:0000259" key="1">
    <source>
        <dbReference type="Pfam" id="PF06439"/>
    </source>
</evidence>
<dbReference type="EMBL" id="JASCXX010000011">
    <property type="protein sequence ID" value="MDI6449551.1"/>
    <property type="molecule type" value="Genomic_DNA"/>
</dbReference>
<reference evidence="2" key="1">
    <citation type="submission" date="2023-05" db="EMBL/GenBank/DDBJ databases">
        <title>Anaerotaeda fermentans gen. nov., sp. nov., a novel anaerobic planctomycete of the new family within the order Sedimentisphaerales isolated from Taman Peninsula, Russia.</title>
        <authorList>
            <person name="Khomyakova M.A."/>
            <person name="Merkel A.Y."/>
            <person name="Slobodkin A.I."/>
        </authorList>
    </citation>
    <scope>NUCLEOTIDE SEQUENCE</scope>
    <source>
        <strain evidence="2">M17dextr</strain>
    </source>
</reference>
<evidence type="ECO:0000313" key="3">
    <source>
        <dbReference type="Proteomes" id="UP001431776"/>
    </source>
</evidence>
<dbReference type="Pfam" id="PF06439">
    <property type="entry name" value="3keto-disac_hyd"/>
    <property type="match status" value="1"/>
</dbReference>
<sequence length="214" mass="23628">MVQRTFLIVLMALVMLVVLCGCRDSSDDGAPVAADTPGGAVKLFNGNDLTGWEAEGGARWVVEDGLLIGTQGENNAPGDLFTTAGYDDFHLTVTWRAEWPCNSGVWFRYQGPDKAYQADILEYANPECYSGTLYCPGKMFLAMNTDKTLVNRDDWNTFEIRCEGDRSQIWLNGRQVADVRDDTTATGRIGFQVHAGGEFGPMKIVVRDVLLEEL</sequence>
<dbReference type="AlphaFoldDB" id="A0AAW6U1S1"/>
<dbReference type="InterPro" id="IPR010496">
    <property type="entry name" value="AL/BT2_dom"/>
</dbReference>
<evidence type="ECO:0000313" key="2">
    <source>
        <dbReference type="EMBL" id="MDI6449551.1"/>
    </source>
</evidence>
<feature type="domain" description="3-keto-alpha-glucoside-1,2-lyase/3-keto-2-hydroxy-glucal hydratase" evidence="1">
    <location>
        <begin position="39"/>
        <end position="196"/>
    </location>
</feature>
<protein>
    <submittedName>
        <fullName evidence="2">DUF1080 domain-containing protein</fullName>
    </submittedName>
</protein>
<dbReference type="Gene3D" id="2.60.120.560">
    <property type="entry name" value="Exo-inulinase, domain 1"/>
    <property type="match status" value="1"/>
</dbReference>
<comment type="caution">
    <text evidence="2">The sequence shown here is derived from an EMBL/GenBank/DDBJ whole genome shotgun (WGS) entry which is preliminary data.</text>
</comment>
<accession>A0AAW6U1S1</accession>
<dbReference type="Proteomes" id="UP001431776">
    <property type="component" value="Unassembled WGS sequence"/>
</dbReference>
<dbReference type="RefSeq" id="WP_349244957.1">
    <property type="nucleotide sequence ID" value="NZ_JASCXX010000011.1"/>
</dbReference>
<name>A0AAW6U1S1_9BACT</name>
<proteinExistence type="predicted"/>